<evidence type="ECO:0000313" key="3">
    <source>
        <dbReference type="EMBL" id="SOZ39471.1"/>
    </source>
</evidence>
<dbReference type="GO" id="GO:0051539">
    <property type="term" value="F:4 iron, 4 sulfur cluster binding"/>
    <property type="evidence" value="ECO:0007669"/>
    <property type="project" value="UniProtKB-UniRule"/>
</dbReference>
<reference evidence="5 6" key="1">
    <citation type="submission" date="2018-01" db="EMBL/GenBank/DDBJ databases">
        <authorList>
            <person name="Clerissi C."/>
        </authorList>
    </citation>
    <scope>NUCLEOTIDE SEQUENCE [LARGE SCALE GENOMIC DNA]</scope>
    <source>
        <strain evidence="3">Cupriavidus taiwanensis STM 6082</strain>
        <strain evidence="4">Cupriavidus taiwanensis STM 6160</strain>
        <plasmid evidence="5">ii</plasmid>
        <plasmid evidence="4">II</plasmid>
    </source>
</reference>
<feature type="binding site" evidence="1">
    <location>
        <position position="257"/>
    </location>
    <ligand>
        <name>[4Fe-4S] cluster</name>
        <dbReference type="ChEBI" id="CHEBI:49883"/>
    </ligand>
</feature>
<keyword evidence="1" id="KW-0408">Iron</keyword>
<dbReference type="GO" id="GO:0046872">
    <property type="term" value="F:metal ion binding"/>
    <property type="evidence" value="ECO:0007669"/>
    <property type="project" value="UniProtKB-KW"/>
</dbReference>
<dbReference type="Proteomes" id="UP000255168">
    <property type="component" value="Plasmid II"/>
</dbReference>
<comment type="similarity">
    <text evidence="1">Belongs to the peptidase U32 family. UbiU subfamily.</text>
</comment>
<keyword evidence="3" id="KW-0645">Protease</keyword>
<dbReference type="PANTHER" id="PTHR30217:SF3">
    <property type="entry name" value="UBIQUINONE BIOSYNTHESIS PROTEIN UBIU"/>
    <property type="match status" value="1"/>
</dbReference>
<comment type="pathway">
    <text evidence="1">Cofactor biosynthesis; ubiquinone biosynthesis.</text>
</comment>
<dbReference type="RefSeq" id="WP_018005524.1">
    <property type="nucleotide sequence ID" value="NZ_AQUR01000090.1"/>
</dbReference>
<protein>
    <recommendedName>
        <fullName evidence="1">Ubiquinone biosynthesis protein UbiU</fullName>
    </recommendedName>
</protein>
<dbReference type="Pfam" id="PF01136">
    <property type="entry name" value="Peptidase_U32"/>
    <property type="match status" value="1"/>
</dbReference>
<comment type="function">
    <text evidence="1">Required for O(2)-independent ubiquinone (coenzyme Q) biosynthesis. Together with UbiV, is essential for the C6-hydroxylation reaction in the oxygen-independent ubiquinone biosynthesis pathway.</text>
</comment>
<keyword evidence="1" id="KW-0479">Metal-binding</keyword>
<proteinExistence type="inferred from homology"/>
<dbReference type="GO" id="GO:0006744">
    <property type="term" value="P:ubiquinone biosynthetic process"/>
    <property type="evidence" value="ECO:0007669"/>
    <property type="project" value="UniProtKB-UniRule"/>
</dbReference>
<dbReference type="InterPro" id="IPR001539">
    <property type="entry name" value="Peptidase_U32"/>
</dbReference>
<dbReference type="InterPro" id="IPR051454">
    <property type="entry name" value="RNA/ubiquinone_mod_enzymes"/>
</dbReference>
<dbReference type="HAMAP" id="MF_02232">
    <property type="entry name" value="UbiU"/>
    <property type="match status" value="1"/>
</dbReference>
<keyword evidence="1" id="KW-0411">Iron-sulfur</keyword>
<evidence type="ECO:0000313" key="6">
    <source>
        <dbReference type="Proteomes" id="UP000256710"/>
    </source>
</evidence>
<comment type="subunit">
    <text evidence="1">Forms a heterodimer with UbiV.</text>
</comment>
<keyword evidence="3" id="KW-0378">Hydrolase</keyword>
<keyword evidence="6" id="KW-1185">Reference proteome</keyword>
<keyword evidence="4" id="KW-0614">Plasmid</keyword>
<accession>A0A375HN79</accession>
<evidence type="ECO:0000313" key="5">
    <source>
        <dbReference type="Proteomes" id="UP000255168"/>
    </source>
</evidence>
<evidence type="ECO:0000313" key="4">
    <source>
        <dbReference type="EMBL" id="SPD58813.1"/>
    </source>
</evidence>
<dbReference type="Proteomes" id="UP000256710">
    <property type="component" value="Unassembled WGS sequence"/>
</dbReference>
<dbReference type="EMBL" id="LT984807">
    <property type="protein sequence ID" value="SPD58813.1"/>
    <property type="molecule type" value="Genomic_DNA"/>
</dbReference>
<dbReference type="UniPathway" id="UPA00232"/>
<geneLocation type="plasmid" evidence="4">
    <name>II</name>
</geneLocation>
<feature type="region of interest" description="Disordered" evidence="2">
    <location>
        <begin position="1"/>
        <end position="22"/>
    </location>
</feature>
<feature type="binding site" evidence="1">
    <location>
        <position position="201"/>
    </location>
    <ligand>
        <name>[4Fe-4S] cluster</name>
        <dbReference type="ChEBI" id="CHEBI:49883"/>
    </ligand>
</feature>
<dbReference type="PANTHER" id="PTHR30217">
    <property type="entry name" value="PEPTIDASE U32 FAMILY"/>
    <property type="match status" value="1"/>
</dbReference>
<organism evidence="4 5">
    <name type="scientific">Cupriavidus neocaledonicus</name>
    <dbReference type="NCBI Taxonomy" id="1040979"/>
    <lineage>
        <taxon>Bacteria</taxon>
        <taxon>Pseudomonadati</taxon>
        <taxon>Pseudomonadota</taxon>
        <taxon>Betaproteobacteria</taxon>
        <taxon>Burkholderiales</taxon>
        <taxon>Burkholderiaceae</taxon>
        <taxon>Cupriavidus</taxon>
    </lineage>
</organism>
<evidence type="ECO:0000256" key="1">
    <source>
        <dbReference type="HAMAP-Rule" id="MF_02232"/>
    </source>
</evidence>
<keyword evidence="1" id="KW-0831">Ubiquinone biosynthesis</keyword>
<dbReference type="EMBL" id="OFTC01000040">
    <property type="protein sequence ID" value="SOZ39471.1"/>
    <property type="molecule type" value="Genomic_DNA"/>
</dbReference>
<name>A0A375HN79_9BURK</name>
<dbReference type="InterPro" id="IPR043692">
    <property type="entry name" value="UbiU"/>
</dbReference>
<dbReference type="AlphaFoldDB" id="A0A375HN79"/>
<keyword evidence="1" id="KW-0004">4Fe-4S</keyword>
<geneLocation type="plasmid" evidence="5">
    <name>ii</name>
</geneLocation>
<feature type="binding site" evidence="1">
    <location>
        <position position="194"/>
    </location>
    <ligand>
        <name>[4Fe-4S] cluster</name>
        <dbReference type="ChEBI" id="CHEBI:49883"/>
    </ligand>
</feature>
<sequence length="356" mass="37753">MTSSTPARSDASSDAPSAAACAPRRPQLVAPAGSLAALRVALQHGADAVYLGLRDATNARNFGGLNFTEADIRTGVAEAHARGAEVLFAINTFAQMGAVAQWHRAVDAAADLGADAVIMADAGLMGYACARHPDLRLHLSVQGSATHADAIELMRERFNIRRVVLPRVLSLAQIGKLARQTSVELEVFGFGSLCVMAEGRCLLSSYATGDSPNNKGVCSPAHAVRWTEHDGTMQARLSGILIDSYAPGEPAGYPTLCKGRFEVEGERGYVLEEPTSLNALSLLPALIGMGIAAIKIEGRQRSPRYVGDVVGVLRAAIDAACADPARFVPRQEWQGTLGRHAEGDQVTQGAYDRPWR</sequence>
<feature type="binding site" evidence="1">
    <location>
        <position position="218"/>
    </location>
    <ligand>
        <name>[4Fe-4S] cluster</name>
        <dbReference type="ChEBI" id="CHEBI:49883"/>
    </ligand>
</feature>
<dbReference type="GO" id="GO:0008233">
    <property type="term" value="F:peptidase activity"/>
    <property type="evidence" value="ECO:0007669"/>
    <property type="project" value="UniProtKB-KW"/>
</dbReference>
<dbReference type="GO" id="GO:0006508">
    <property type="term" value="P:proteolysis"/>
    <property type="evidence" value="ECO:0007669"/>
    <property type="project" value="UniProtKB-KW"/>
</dbReference>
<dbReference type="PROSITE" id="PS01276">
    <property type="entry name" value="PEPTIDASE_U32"/>
    <property type="match status" value="1"/>
</dbReference>
<evidence type="ECO:0000256" key="2">
    <source>
        <dbReference type="SAM" id="MobiDB-lite"/>
    </source>
</evidence>
<comment type="cofactor">
    <cofactor evidence="1">
        <name>[4Fe-4S] cluster</name>
        <dbReference type="ChEBI" id="CHEBI:49883"/>
    </cofactor>
</comment>
<gene>
    <name evidence="4" type="primary">yhbU</name>
    <name evidence="1" type="synonym">ubiU</name>
    <name evidence="3" type="ORF">CBM2605_B170021</name>
    <name evidence="4" type="ORF">CBM2607_MP10215</name>
</gene>